<gene>
    <name evidence="2" type="ORF">MGAL_10B060941</name>
</gene>
<dbReference type="Proteomes" id="UP000596742">
    <property type="component" value="Unassembled WGS sequence"/>
</dbReference>
<keyword evidence="1" id="KW-0472">Membrane</keyword>
<dbReference type="AlphaFoldDB" id="A0A8B6DAR2"/>
<dbReference type="EMBL" id="UYJE01003120">
    <property type="protein sequence ID" value="VDI16720.1"/>
    <property type="molecule type" value="Genomic_DNA"/>
</dbReference>
<feature type="transmembrane region" description="Helical" evidence="1">
    <location>
        <begin position="44"/>
        <end position="69"/>
    </location>
</feature>
<evidence type="ECO:0000256" key="1">
    <source>
        <dbReference type="SAM" id="Phobius"/>
    </source>
</evidence>
<keyword evidence="1" id="KW-0812">Transmembrane</keyword>
<evidence type="ECO:0000313" key="2">
    <source>
        <dbReference type="EMBL" id="VDI16720.1"/>
    </source>
</evidence>
<evidence type="ECO:0000313" key="3">
    <source>
        <dbReference type="Proteomes" id="UP000596742"/>
    </source>
</evidence>
<comment type="caution">
    <text evidence="2">The sequence shown here is derived from an EMBL/GenBank/DDBJ whole genome shotgun (WGS) entry which is preliminary data.</text>
</comment>
<keyword evidence="1" id="KW-1133">Transmembrane helix</keyword>
<protein>
    <submittedName>
        <fullName evidence="2">Uncharacterized protein</fullName>
    </submittedName>
</protein>
<proteinExistence type="predicted"/>
<reference evidence="2" key="1">
    <citation type="submission" date="2018-11" db="EMBL/GenBank/DDBJ databases">
        <authorList>
            <person name="Alioto T."/>
            <person name="Alioto T."/>
        </authorList>
    </citation>
    <scope>NUCLEOTIDE SEQUENCE</scope>
</reference>
<keyword evidence="3" id="KW-1185">Reference proteome</keyword>
<accession>A0A8B6DAR2</accession>
<name>A0A8B6DAR2_MYTGA</name>
<organism evidence="2 3">
    <name type="scientific">Mytilus galloprovincialis</name>
    <name type="common">Mediterranean mussel</name>
    <dbReference type="NCBI Taxonomy" id="29158"/>
    <lineage>
        <taxon>Eukaryota</taxon>
        <taxon>Metazoa</taxon>
        <taxon>Spiralia</taxon>
        <taxon>Lophotrochozoa</taxon>
        <taxon>Mollusca</taxon>
        <taxon>Bivalvia</taxon>
        <taxon>Autobranchia</taxon>
        <taxon>Pteriomorphia</taxon>
        <taxon>Mytilida</taxon>
        <taxon>Mytiloidea</taxon>
        <taxon>Mytilidae</taxon>
        <taxon>Mytilinae</taxon>
        <taxon>Mytilus</taxon>
    </lineage>
</organism>
<sequence>MGSLDWMSKELKPFLEQVNLYESNIDLRKYLWYSPKQQYSDGEIIYSLYILPILVAVSLGFFICLVSIVKEEKTFKYYIFLLLQALFDLLDDTVLLAETAQDLQTQLNAFHDYCKAWNLKGKLSKLKS</sequence>